<dbReference type="InterPro" id="IPR043502">
    <property type="entry name" value="DNA/RNA_pol_sf"/>
</dbReference>
<dbReference type="AlphaFoldDB" id="A0AAN8IUH6"/>
<gene>
    <name evidence="2" type="ORF">SNE40_023687</name>
</gene>
<dbReference type="SUPFAM" id="SSF56672">
    <property type="entry name" value="DNA/RNA polymerases"/>
    <property type="match status" value="1"/>
</dbReference>
<dbReference type="InterPro" id="IPR036691">
    <property type="entry name" value="Endo/exonu/phosph_ase_sf"/>
</dbReference>
<evidence type="ECO:0000313" key="2">
    <source>
        <dbReference type="EMBL" id="KAK6165045.1"/>
    </source>
</evidence>
<dbReference type="Pfam" id="PF00078">
    <property type="entry name" value="RVT_1"/>
    <property type="match status" value="1"/>
</dbReference>
<dbReference type="Proteomes" id="UP001347796">
    <property type="component" value="Unassembled WGS sequence"/>
</dbReference>
<keyword evidence="3" id="KW-1185">Reference proteome</keyword>
<dbReference type="InterPro" id="IPR000477">
    <property type="entry name" value="RT_dom"/>
</dbReference>
<evidence type="ECO:0000259" key="1">
    <source>
        <dbReference type="PROSITE" id="PS50878"/>
    </source>
</evidence>
<dbReference type="EMBL" id="JAZGQO010000034">
    <property type="protein sequence ID" value="KAK6165045.1"/>
    <property type="molecule type" value="Genomic_DNA"/>
</dbReference>
<dbReference type="Pfam" id="PF03372">
    <property type="entry name" value="Exo_endo_phos"/>
    <property type="match status" value="1"/>
</dbReference>
<dbReference type="PANTHER" id="PTHR31635">
    <property type="entry name" value="REVERSE TRANSCRIPTASE DOMAIN-CONTAINING PROTEIN-RELATED"/>
    <property type="match status" value="1"/>
</dbReference>
<sequence length="1151" mass="134086">MERLLKIVSLNVNGVGKLHRKRMFVRELKRVNPDVCLVQESHVESVNEGMKIESMCGYKAIWSFGCNRQYGVGILINNNLNYDIIKFDFDHSGRMVYIDVSIDRVKFRFLNIYASSPSCPDRRAFFDYIYKYCVTSHFLILAGDFNFIMDSSLDKLGGNPDSGTEGRVQMRKIIQDFDLVDAFRYLHPKKIITTWRGPNVSTRIDRFYISSRFASRCLKNHNVWPCHFSDHDFIGINVILDNARSIGPGYWKFNNSILDDGSYNLEFRCFWQELIQNQNISHEWWEHAKLEIKKFTLAYCKRKSKIKNSRKRDLERRYTELVLAEYNNRGDYLDQINSIKKELHALALADDRGCLIRSKSDYLDNNEKPTKYFLEKETKRGKDKIITQLQDLDNITYSENPKLLEIARNFYLDLFTRESIDITLCNEFLADLPGLDNDVSESCEGYITLNEIQNSLKNMNSDRSPGSDGLSREFYLYFLDLFGPVLVELYNSSFDSGFLCLSQRLSYITLLCKDRNNSQLMKNWRPISLLNIDYKILSKVIQRRLSSVISEIVGPDQTCSVPGRTISDNLHFIRNIIDYVKQKQLDCAFVNIDSQKAFDRVDHGFLFSALSKFNFGPSFIRWVRLLYKDVSSSVIVNGFVSELFPVTRSVRQGCSLSPLLYVLVLEPFLIRIRKDLHIRGIKIPGCIEDAKATAYADDVTGICSNLSSVEHLLATYEKYGRCSGARLNKTKTMVLAFGNLKNSAQQFGVSWVESQKILGVRFGHDITADDNWNKICNNFQRVLFTYEKRDMSIFGRANIVKVLACSKLWYVSTIVDLPAGYLKRFNSSMFKFIWGTKKFEPLKRQILFHDRRYGGLSVVHIYYKILALRLKHVHNIINSKNVKWNYFAKYWLGHSLKNLDSSLASNSVPHGQVIPTFYKGCLTAVETFSKLYPDFVWHGECTTKQFYDLLLNSLFTELAVVRNLPQIDFNLVWRNVNNSFVDPQARSLAWRLVHDIVPTMWTLFCRRHTFEKKCAFCDQVETVEHIFYFCDKVHPLWGVIRNMVNILTLNKIKLDFKLIRYLNFPKLSKFQLEVVLVLVNLAKQVIWGNRNDARFRSKSVTSQAIISQFIEKLRFRITVDKSRLSAMNFYYYWLVSGMFCDIDREKLVFNF</sequence>
<dbReference type="Gene3D" id="3.60.10.10">
    <property type="entry name" value="Endonuclease/exonuclease/phosphatase"/>
    <property type="match status" value="1"/>
</dbReference>
<evidence type="ECO:0000313" key="3">
    <source>
        <dbReference type="Proteomes" id="UP001347796"/>
    </source>
</evidence>
<dbReference type="CDD" id="cd09076">
    <property type="entry name" value="L1-EN"/>
    <property type="match status" value="1"/>
</dbReference>
<protein>
    <recommendedName>
        <fullName evidence="1">Reverse transcriptase domain-containing protein</fullName>
    </recommendedName>
</protein>
<dbReference type="CDD" id="cd01650">
    <property type="entry name" value="RT_nLTR_like"/>
    <property type="match status" value="1"/>
</dbReference>
<dbReference type="InterPro" id="IPR026960">
    <property type="entry name" value="RVT-Znf"/>
</dbReference>
<dbReference type="PANTHER" id="PTHR31635:SF196">
    <property type="entry name" value="REVERSE TRANSCRIPTASE DOMAIN-CONTAINING PROTEIN-RELATED"/>
    <property type="match status" value="1"/>
</dbReference>
<dbReference type="InterPro" id="IPR005135">
    <property type="entry name" value="Endo/exonuclease/phosphatase"/>
</dbReference>
<reference evidence="2 3" key="1">
    <citation type="submission" date="2024-01" db="EMBL/GenBank/DDBJ databases">
        <title>The genome of the rayed Mediterranean limpet Patella caerulea (Linnaeus, 1758).</title>
        <authorList>
            <person name="Anh-Thu Weber A."/>
            <person name="Halstead-Nussloch G."/>
        </authorList>
    </citation>
    <scope>NUCLEOTIDE SEQUENCE [LARGE SCALE GENOMIC DNA]</scope>
    <source>
        <strain evidence="2">AATW-2023a</strain>
        <tissue evidence="2">Whole specimen</tissue>
    </source>
</reference>
<organism evidence="2 3">
    <name type="scientific">Patella caerulea</name>
    <name type="common">Rayed Mediterranean limpet</name>
    <dbReference type="NCBI Taxonomy" id="87958"/>
    <lineage>
        <taxon>Eukaryota</taxon>
        <taxon>Metazoa</taxon>
        <taxon>Spiralia</taxon>
        <taxon>Lophotrochozoa</taxon>
        <taxon>Mollusca</taxon>
        <taxon>Gastropoda</taxon>
        <taxon>Patellogastropoda</taxon>
        <taxon>Patelloidea</taxon>
        <taxon>Patellidae</taxon>
        <taxon>Patella</taxon>
    </lineage>
</organism>
<feature type="domain" description="Reverse transcriptase" evidence="1">
    <location>
        <begin position="492"/>
        <end position="751"/>
    </location>
</feature>
<dbReference type="SUPFAM" id="SSF56219">
    <property type="entry name" value="DNase I-like"/>
    <property type="match status" value="1"/>
</dbReference>
<name>A0AAN8IUH6_PATCE</name>
<dbReference type="Pfam" id="PF13966">
    <property type="entry name" value="zf-RVT"/>
    <property type="match status" value="1"/>
</dbReference>
<dbReference type="GO" id="GO:0003824">
    <property type="term" value="F:catalytic activity"/>
    <property type="evidence" value="ECO:0007669"/>
    <property type="project" value="InterPro"/>
</dbReference>
<accession>A0AAN8IUH6</accession>
<proteinExistence type="predicted"/>
<comment type="caution">
    <text evidence="2">The sequence shown here is derived from an EMBL/GenBank/DDBJ whole genome shotgun (WGS) entry which is preliminary data.</text>
</comment>
<dbReference type="PROSITE" id="PS50878">
    <property type="entry name" value="RT_POL"/>
    <property type="match status" value="1"/>
</dbReference>